<reference evidence="2 3" key="1">
    <citation type="journal article" date="2020" name="ISME J.">
        <title>Uncovering the hidden diversity of litter-decomposition mechanisms in mushroom-forming fungi.</title>
        <authorList>
            <person name="Floudas D."/>
            <person name="Bentzer J."/>
            <person name="Ahren D."/>
            <person name="Johansson T."/>
            <person name="Persson P."/>
            <person name="Tunlid A."/>
        </authorList>
    </citation>
    <scope>NUCLEOTIDE SEQUENCE [LARGE SCALE GENOMIC DNA]</scope>
    <source>
        <strain evidence="2 3">CBS 101986</strain>
    </source>
</reference>
<comment type="similarity">
    <text evidence="1">Belongs to the ENY2 family.</text>
</comment>
<dbReference type="GO" id="GO:0005654">
    <property type="term" value="C:nucleoplasm"/>
    <property type="evidence" value="ECO:0007669"/>
    <property type="project" value="UniProtKB-SubCell"/>
</dbReference>
<dbReference type="GO" id="GO:0005643">
    <property type="term" value="C:nuclear pore"/>
    <property type="evidence" value="ECO:0007669"/>
    <property type="project" value="UniProtKB-UniRule"/>
</dbReference>
<dbReference type="PANTHER" id="PTHR12514">
    <property type="entry name" value="ENHANCER OF YELLOW 2 TRANSCRIPTION FACTOR"/>
    <property type="match status" value="1"/>
</dbReference>
<keyword evidence="1" id="KW-0509">mRNA transport</keyword>
<keyword evidence="1" id="KW-0804">Transcription</keyword>
<keyword evidence="1" id="KW-0805">Transcription regulation</keyword>
<comment type="subcellular location">
    <subcellularLocation>
        <location evidence="1">Nucleus</location>
        <location evidence="1">Nucleoplasm</location>
    </subcellularLocation>
    <subcellularLocation>
        <location evidence="1">Cytoplasm</location>
        <location evidence="1">P-body</location>
    </subcellularLocation>
</comment>
<keyword evidence="1" id="KW-0539">Nucleus</keyword>
<comment type="caution">
    <text evidence="2">The sequence shown here is derived from an EMBL/GenBank/DDBJ whole genome shotgun (WGS) entry which is preliminary data.</text>
</comment>
<accession>A0A8H5BAQ6</accession>
<evidence type="ECO:0000256" key="1">
    <source>
        <dbReference type="HAMAP-Rule" id="MF_03046"/>
    </source>
</evidence>
<protein>
    <recommendedName>
        <fullName evidence="1">Transcription and mRNA export factor SUS1</fullName>
    </recommendedName>
</protein>
<keyword evidence="1" id="KW-0811">Translocation</keyword>
<dbReference type="GO" id="GO:0000124">
    <property type="term" value="C:SAGA complex"/>
    <property type="evidence" value="ECO:0007669"/>
    <property type="project" value="UniProtKB-UniRule"/>
</dbReference>
<keyword evidence="3" id="KW-1185">Reference proteome</keyword>
<dbReference type="HAMAP" id="MF_03046">
    <property type="entry name" value="ENY2_Sus1"/>
    <property type="match status" value="1"/>
</dbReference>
<dbReference type="GO" id="GO:0006406">
    <property type="term" value="P:mRNA export from nucleus"/>
    <property type="evidence" value="ECO:0007669"/>
    <property type="project" value="UniProtKB-UniRule"/>
</dbReference>
<gene>
    <name evidence="1" type="primary">SUS1</name>
    <name evidence="2" type="ORF">D9619_008876</name>
</gene>
<dbReference type="EMBL" id="JAACJJ010000029">
    <property type="protein sequence ID" value="KAF5319740.1"/>
    <property type="molecule type" value="Genomic_DNA"/>
</dbReference>
<dbReference type="InterPro" id="IPR018783">
    <property type="entry name" value="TF_ENY2"/>
</dbReference>
<dbReference type="InterPro" id="IPR038212">
    <property type="entry name" value="TF_EnY2_sf"/>
</dbReference>
<keyword evidence="1" id="KW-0156">Chromatin regulator</keyword>
<dbReference type="Pfam" id="PF10163">
    <property type="entry name" value="EnY2"/>
    <property type="match status" value="1"/>
</dbReference>
<name>A0A8H5BAQ6_9AGAR</name>
<dbReference type="GO" id="GO:0000932">
    <property type="term" value="C:P-body"/>
    <property type="evidence" value="ECO:0007669"/>
    <property type="project" value="UniProtKB-SubCell"/>
</dbReference>
<dbReference type="Gene3D" id="1.10.246.140">
    <property type="match status" value="1"/>
</dbReference>
<dbReference type="GO" id="GO:0003713">
    <property type="term" value="F:transcription coactivator activity"/>
    <property type="evidence" value="ECO:0007669"/>
    <property type="project" value="UniProtKB-UniRule"/>
</dbReference>
<evidence type="ECO:0000313" key="2">
    <source>
        <dbReference type="EMBL" id="KAF5319740.1"/>
    </source>
</evidence>
<dbReference type="Proteomes" id="UP000567179">
    <property type="component" value="Unassembled WGS sequence"/>
</dbReference>
<comment type="subunit">
    <text evidence="1">Component of the nuclear pore complex (NPC)-associated TREX-2 complex (transcription and export complex 2), composed of at least SUS1, SAC3, THP1, SEM1, and CDC31. TREX-2 contains 2 SUS1 chains. The TREX-2 complex interacts with the nucleoporin NUP1. Component of the 1.8 MDa SAGA transcription coactivator-HAT complex. SAGA is built of 5 distinct domains with specialized functions. Within the SAGA complex, SUS1, SGF11, SGF73 and UBP8 form an additional subcomplex of SAGA called the DUB module (deubiquitination module). Interacts directly with THP1, SAC3, SGF11, and with the RNA polymerase II.</text>
</comment>
<dbReference type="GO" id="GO:0006325">
    <property type="term" value="P:chromatin organization"/>
    <property type="evidence" value="ECO:0007669"/>
    <property type="project" value="UniProtKB-KW"/>
</dbReference>
<organism evidence="2 3">
    <name type="scientific">Psilocybe cf. subviscida</name>
    <dbReference type="NCBI Taxonomy" id="2480587"/>
    <lineage>
        <taxon>Eukaryota</taxon>
        <taxon>Fungi</taxon>
        <taxon>Dikarya</taxon>
        <taxon>Basidiomycota</taxon>
        <taxon>Agaricomycotina</taxon>
        <taxon>Agaricomycetes</taxon>
        <taxon>Agaricomycetidae</taxon>
        <taxon>Agaricales</taxon>
        <taxon>Agaricineae</taxon>
        <taxon>Strophariaceae</taxon>
        <taxon>Psilocybe</taxon>
    </lineage>
</organism>
<dbReference type="AlphaFoldDB" id="A0A8H5BAQ6"/>
<dbReference type="OrthoDB" id="6221744at2759"/>
<dbReference type="GO" id="GO:0071819">
    <property type="term" value="C:DUBm complex"/>
    <property type="evidence" value="ECO:0007669"/>
    <property type="project" value="UniProtKB-UniRule"/>
</dbReference>
<keyword evidence="1" id="KW-0010">Activator</keyword>
<keyword evidence="1" id="KW-0963">Cytoplasm</keyword>
<dbReference type="GO" id="GO:0070390">
    <property type="term" value="C:transcription export complex 2"/>
    <property type="evidence" value="ECO:0007669"/>
    <property type="project" value="UniProtKB-UniRule"/>
</dbReference>
<comment type="function">
    <text evidence="1">Involved in mRNA export coupled transcription activation by association with both the TREX-2 and the SAGA complexes. At the promoters, SAGA is required for recruitment of the basal transcription machinery. It influences RNA polymerase II transcriptional activity through different activities such as TBP interaction and promoter selectivity, interaction with transcription activators, and chromatin modification through histone acetylation and deubiquitination. Within the SAGA complex, participates to a subcomplex required for deubiquitination of H2B and for the maintenance of steady-state H3 methylation levels. The TREX-2 complex functions in docking export-competent ribonucleoprotein particles (mRNPs) to the nuclear entrance of the nuclear pore complex (nuclear basket). TREX-2 participates in mRNA export and accurate chromatin positioning in the nucleus by tethering genes to the nuclear periphery. May also be involved in cytoplasmic mRNA decay by interaction with components of P-bodies.</text>
</comment>
<dbReference type="GO" id="GO:0006368">
    <property type="term" value="P:transcription elongation by RNA polymerase II"/>
    <property type="evidence" value="ECO:0007669"/>
    <property type="project" value="UniProtKB-UniRule"/>
</dbReference>
<keyword evidence="1" id="KW-0653">Protein transport</keyword>
<sequence length="97" mass="11107">MGSADVNALYLQIRKRLIESGEWEQIRAIMSTKLNESGWTDDVHHRSKEIARNMEPLSFVDLLAETAPRAQSMSSVPLAVKREVSTVIRQHIEKQFE</sequence>
<dbReference type="GO" id="GO:0015031">
    <property type="term" value="P:protein transport"/>
    <property type="evidence" value="ECO:0007669"/>
    <property type="project" value="UniProtKB-KW"/>
</dbReference>
<keyword evidence="1" id="KW-0813">Transport</keyword>
<proteinExistence type="inferred from homology"/>
<evidence type="ECO:0000313" key="3">
    <source>
        <dbReference type="Proteomes" id="UP000567179"/>
    </source>
</evidence>